<keyword evidence="3" id="KW-1185">Reference proteome</keyword>
<reference evidence="2 3" key="1">
    <citation type="submission" date="2019-12" db="EMBL/GenBank/DDBJ databases">
        <title>Whole genome sequences of Lactococcus raffinolactis strains isolated from sewage.</title>
        <authorList>
            <person name="Ybazeta G."/>
            <person name="Ross M."/>
            <person name="Brabant-Kirwan D."/>
            <person name="Saleh M."/>
            <person name="Dillon J.A."/>
            <person name="Splinter K."/>
            <person name="Nokhbeh R."/>
        </authorList>
    </citation>
    <scope>NUCLEOTIDE SEQUENCE [LARGE SCALE GENOMIC DNA]</scope>
    <source>
        <strain evidence="2 3">Lr_19_14</strain>
    </source>
</reference>
<name>A0AAE6YJV4_9LACT</name>
<dbReference type="InterPro" id="IPR029044">
    <property type="entry name" value="Nucleotide-diphossugar_trans"/>
</dbReference>
<dbReference type="AlphaFoldDB" id="A0AAE6YJV4"/>
<protein>
    <submittedName>
        <fullName evidence="2">Glycosyltransferase</fullName>
    </submittedName>
</protein>
<evidence type="ECO:0000259" key="1">
    <source>
        <dbReference type="Pfam" id="PF00535"/>
    </source>
</evidence>
<dbReference type="SUPFAM" id="SSF53448">
    <property type="entry name" value="Nucleotide-diphospho-sugar transferases"/>
    <property type="match status" value="1"/>
</dbReference>
<evidence type="ECO:0000313" key="2">
    <source>
        <dbReference type="EMBL" id="QIW57570.1"/>
    </source>
</evidence>
<sequence>MITICLVAYSKKYLDTLAYQSLMNLSTEIQQQINLIVFDNGEVAYQTINHNYQLNQFVYYFNDKSERGTRIAYQYAFENTDDQWLLLLDDDTKLTEKYLKLILREIQFKRQDIVAFTPIIKSEEGIQISPTQSNSLQSLNFPLKAGDYSKNITGISSGLVLNTDFLDSIDGFNAPFVLDYLDHWLFYKIISEGRKVSVIDVEMIHHLSVMDLKTISKTRYQSIFESEYQFYRTFRPSLLNSLKFNYMKRIVKGLFLRQKQFHWRILLGILLRNMS</sequence>
<proteinExistence type="predicted"/>
<evidence type="ECO:0000313" key="3">
    <source>
        <dbReference type="Proteomes" id="UP000501558"/>
    </source>
</evidence>
<gene>
    <name evidence="2" type="ORF">GU334_00975</name>
</gene>
<dbReference type="InterPro" id="IPR001173">
    <property type="entry name" value="Glyco_trans_2-like"/>
</dbReference>
<dbReference type="Proteomes" id="UP000501558">
    <property type="component" value="Chromosome"/>
</dbReference>
<dbReference type="EMBL" id="CP047628">
    <property type="protein sequence ID" value="QIW57570.1"/>
    <property type="molecule type" value="Genomic_DNA"/>
</dbReference>
<dbReference type="Gene3D" id="3.90.550.10">
    <property type="entry name" value="Spore Coat Polysaccharide Biosynthesis Protein SpsA, Chain A"/>
    <property type="match status" value="1"/>
</dbReference>
<accession>A0AAE6YJV4</accession>
<dbReference type="Pfam" id="PF00535">
    <property type="entry name" value="Glycos_transf_2"/>
    <property type="match status" value="1"/>
</dbReference>
<organism evidence="2 3">
    <name type="scientific">Pseudolactococcus raffinolactis</name>
    <dbReference type="NCBI Taxonomy" id="1366"/>
    <lineage>
        <taxon>Bacteria</taxon>
        <taxon>Bacillati</taxon>
        <taxon>Bacillota</taxon>
        <taxon>Bacilli</taxon>
        <taxon>Lactobacillales</taxon>
        <taxon>Streptococcaceae</taxon>
        <taxon>Pseudolactococcus</taxon>
    </lineage>
</organism>
<feature type="domain" description="Glycosyltransferase 2-like" evidence="1">
    <location>
        <begin position="29"/>
        <end position="143"/>
    </location>
</feature>
<dbReference type="RefSeq" id="WP_167840964.1">
    <property type="nucleotide sequence ID" value="NZ_CP047628.1"/>
</dbReference>